<comment type="caution">
    <text evidence="1">The sequence shown here is derived from an EMBL/GenBank/DDBJ whole genome shotgun (WGS) entry which is preliminary data.</text>
</comment>
<dbReference type="Proteomes" id="UP000615455">
    <property type="component" value="Unassembled WGS sequence"/>
</dbReference>
<keyword evidence="2" id="KW-1185">Reference proteome</keyword>
<evidence type="ECO:0000313" key="1">
    <source>
        <dbReference type="EMBL" id="GGA06541.1"/>
    </source>
</evidence>
<evidence type="ECO:0000313" key="2">
    <source>
        <dbReference type="Proteomes" id="UP000615455"/>
    </source>
</evidence>
<dbReference type="EMBL" id="BMHE01000050">
    <property type="protein sequence ID" value="GGA06541.1"/>
    <property type="molecule type" value="Genomic_DNA"/>
</dbReference>
<name>A0ABQ1FD80_9BACL</name>
<accession>A0ABQ1FD80</accession>
<gene>
    <name evidence="1" type="ORF">GCM10008018_60510</name>
</gene>
<proteinExistence type="predicted"/>
<dbReference type="RefSeq" id="WP_189018958.1">
    <property type="nucleotide sequence ID" value="NZ_BMHE01000050.1"/>
</dbReference>
<sequence>MPIRYIRANDGNIHVNIIDSPLHLHTIVLLPHFFSRITGVSLNVSLGYTEINALQAAKLGFIIPVTKEAVSA</sequence>
<reference evidence="2" key="1">
    <citation type="journal article" date="2019" name="Int. J. Syst. Evol. Microbiol.">
        <title>The Global Catalogue of Microorganisms (GCM) 10K type strain sequencing project: providing services to taxonomists for standard genome sequencing and annotation.</title>
        <authorList>
            <consortium name="The Broad Institute Genomics Platform"/>
            <consortium name="The Broad Institute Genome Sequencing Center for Infectious Disease"/>
            <person name="Wu L."/>
            <person name="Ma J."/>
        </authorList>
    </citation>
    <scope>NUCLEOTIDE SEQUENCE [LARGE SCALE GENOMIC DNA]</scope>
    <source>
        <strain evidence="2">CGMCC 1.15043</strain>
    </source>
</reference>
<organism evidence="1 2">
    <name type="scientific">Paenibacillus marchantiophytorum</name>
    <dbReference type="NCBI Taxonomy" id="1619310"/>
    <lineage>
        <taxon>Bacteria</taxon>
        <taxon>Bacillati</taxon>
        <taxon>Bacillota</taxon>
        <taxon>Bacilli</taxon>
        <taxon>Bacillales</taxon>
        <taxon>Paenibacillaceae</taxon>
        <taxon>Paenibacillus</taxon>
    </lineage>
</organism>
<protein>
    <submittedName>
        <fullName evidence="1">Uncharacterized protein</fullName>
    </submittedName>
</protein>